<sequence length="382" mass="44276">MKKFFFILALLSTSLFCYAQRLIHDPAIPVVKSRIIIEQMRGGTVSENLSDLEYITLKGSKNDVIDHLSNSVFTKNRFAIINNQDGHLFIYDENGVLLNRVSKLEGYKPKDKRLFYAVDLIENKLVVYAERMKASYDLDGNLIEKFLDFEHKYSIPSIDLGQTRFLFGVAQVKRDSFPEFGLKMNDSILVRYDTRDTIRSQYYQGKSLVKISEEKAFAVFPSTYKMFELNPNGISKIHQFIFPFKNTIDTSNFAMYKDSSTLFDYLNKNQDKVYGVGRPMLYKNYMILHIGSFGLASWIAYNLETGEILSLKKILPDKSNDFLEFLDSNTLSTDGEYLYSVIFPNAIQRAKDKSREEAHTMRKEFLNMEKSLNPILVRFKLN</sequence>
<keyword evidence="1" id="KW-0732">Signal</keyword>
<evidence type="ECO:0008006" key="4">
    <source>
        <dbReference type="Google" id="ProtNLM"/>
    </source>
</evidence>
<feature type="signal peptide" evidence="1">
    <location>
        <begin position="1"/>
        <end position="19"/>
    </location>
</feature>
<proteinExistence type="predicted"/>
<name>A0A928UWY6_9SPHI</name>
<dbReference type="RefSeq" id="WP_196935716.1">
    <property type="nucleotide sequence ID" value="NZ_MU158698.1"/>
</dbReference>
<dbReference type="EMBL" id="PRDK01000003">
    <property type="protein sequence ID" value="MBE8713016.1"/>
    <property type="molecule type" value="Genomic_DNA"/>
</dbReference>
<accession>A0A928UWY6</accession>
<feature type="chain" id="PRO_5038002924" description="6-bladed beta-propeller protein" evidence="1">
    <location>
        <begin position="20"/>
        <end position="382"/>
    </location>
</feature>
<dbReference type="AlphaFoldDB" id="A0A928UWY6"/>
<gene>
    <name evidence="2" type="ORF">C4F49_04930</name>
</gene>
<reference evidence="2" key="1">
    <citation type="submission" date="2018-02" db="EMBL/GenBank/DDBJ databases">
        <authorList>
            <person name="Vasarhelyi B.M."/>
            <person name="Deshmukh S."/>
            <person name="Balint B."/>
            <person name="Kukolya J."/>
        </authorList>
    </citation>
    <scope>NUCLEOTIDE SEQUENCE</scope>
    <source>
        <strain evidence="2">KB22</strain>
    </source>
</reference>
<comment type="caution">
    <text evidence="2">The sequence shown here is derived from an EMBL/GenBank/DDBJ whole genome shotgun (WGS) entry which is preliminary data.</text>
</comment>
<keyword evidence="3" id="KW-1185">Reference proteome</keyword>
<organism evidence="2 3">
    <name type="scientific">Sphingobacterium hungaricum</name>
    <dbReference type="NCBI Taxonomy" id="2082723"/>
    <lineage>
        <taxon>Bacteria</taxon>
        <taxon>Pseudomonadati</taxon>
        <taxon>Bacteroidota</taxon>
        <taxon>Sphingobacteriia</taxon>
        <taxon>Sphingobacteriales</taxon>
        <taxon>Sphingobacteriaceae</taxon>
        <taxon>Sphingobacterium</taxon>
    </lineage>
</organism>
<protein>
    <recommendedName>
        <fullName evidence="4">6-bladed beta-propeller protein</fullName>
    </recommendedName>
</protein>
<evidence type="ECO:0000313" key="3">
    <source>
        <dbReference type="Proteomes" id="UP000616201"/>
    </source>
</evidence>
<dbReference type="Proteomes" id="UP000616201">
    <property type="component" value="Unassembled WGS sequence"/>
</dbReference>
<evidence type="ECO:0000256" key="1">
    <source>
        <dbReference type="SAM" id="SignalP"/>
    </source>
</evidence>
<evidence type="ECO:0000313" key="2">
    <source>
        <dbReference type="EMBL" id="MBE8713016.1"/>
    </source>
</evidence>